<evidence type="ECO:0000256" key="6">
    <source>
        <dbReference type="ARBA" id="ARBA00022827"/>
    </source>
</evidence>
<evidence type="ECO:0000313" key="14">
    <source>
        <dbReference type="Proteomes" id="UP000246278"/>
    </source>
</evidence>
<evidence type="ECO:0000256" key="11">
    <source>
        <dbReference type="PIRSR" id="PIRSR006268-2"/>
    </source>
</evidence>
<evidence type="ECO:0000256" key="12">
    <source>
        <dbReference type="RuleBase" id="RU363002"/>
    </source>
</evidence>
<sequence length="342" mass="37817">MRNCLNHTLPFLLLSLTLLSCSGTDSGLRIYEQEKVMMGTVMKIKAVAEGDAEEKAKEAFDTAFREIAELESELSEWQPASPVSEVNRQAGVGSVRVPQSVITVTKKALEIARITEGAFDVTFKPIGRLWNVKERTSPPPLDSIRKVLTLIDYKQIDLDTLQKTLLLKKMGMEIGFGGIAKGYAALRAGEVLERYGIDNYIINAGGDLYVKGKKGERQWTSGIKNPDTKQKTPLIAFGVIKACGIATSGDYESYFVHEGIRYHHIIDLKTGYPTRGIKSVTVFSEDPAKADAYATAFFILGHENALHIVEQDPSLAFILIDAKDGIFKSPNIGEFIEEIRKK</sequence>
<dbReference type="PROSITE" id="PS51257">
    <property type="entry name" value="PROKAR_LIPOPROTEIN"/>
    <property type="match status" value="1"/>
</dbReference>
<dbReference type="InterPro" id="IPR003374">
    <property type="entry name" value="ApbE-like_sf"/>
</dbReference>
<organism evidence="13 14">
    <name type="scientific">Prosthecochloris marina</name>
    <dbReference type="NCBI Taxonomy" id="2017681"/>
    <lineage>
        <taxon>Bacteria</taxon>
        <taxon>Pseudomonadati</taxon>
        <taxon>Chlorobiota</taxon>
        <taxon>Chlorobiia</taxon>
        <taxon>Chlorobiales</taxon>
        <taxon>Chlorobiaceae</taxon>
        <taxon>Prosthecochloris</taxon>
    </lineage>
</organism>
<dbReference type="PANTHER" id="PTHR30040:SF2">
    <property type="entry name" value="FAD:PROTEIN FMN TRANSFERASE"/>
    <property type="match status" value="1"/>
</dbReference>
<comment type="catalytic activity">
    <reaction evidence="9 10 12">
        <text>L-threonyl-[protein] + FAD = FMN-L-threonyl-[protein] + AMP + H(+)</text>
        <dbReference type="Rhea" id="RHEA:36847"/>
        <dbReference type="Rhea" id="RHEA-COMP:11060"/>
        <dbReference type="Rhea" id="RHEA-COMP:11061"/>
        <dbReference type="ChEBI" id="CHEBI:15378"/>
        <dbReference type="ChEBI" id="CHEBI:30013"/>
        <dbReference type="ChEBI" id="CHEBI:57692"/>
        <dbReference type="ChEBI" id="CHEBI:74257"/>
        <dbReference type="ChEBI" id="CHEBI:456215"/>
        <dbReference type="EC" id="2.7.1.180"/>
    </reaction>
</comment>
<dbReference type="OrthoDB" id="9778595at2"/>
<dbReference type="PIRSF" id="PIRSF006268">
    <property type="entry name" value="ApbE"/>
    <property type="match status" value="1"/>
</dbReference>
<comment type="function">
    <text evidence="12">Flavin transferase that catalyzes the transfer of the FMN moiety of FAD and its covalent binding to the hydroxyl group of a threonine residue in a target flavoprotein.</text>
</comment>
<evidence type="ECO:0000256" key="8">
    <source>
        <dbReference type="ARBA" id="ARBA00031306"/>
    </source>
</evidence>
<dbReference type="PANTHER" id="PTHR30040">
    <property type="entry name" value="THIAMINE BIOSYNTHESIS LIPOPROTEIN APBE"/>
    <property type="match status" value="1"/>
</dbReference>
<evidence type="ECO:0000256" key="3">
    <source>
        <dbReference type="ARBA" id="ARBA00022630"/>
    </source>
</evidence>
<evidence type="ECO:0000256" key="2">
    <source>
        <dbReference type="ARBA" id="ARBA00016337"/>
    </source>
</evidence>
<keyword evidence="12" id="KW-0449">Lipoprotein</keyword>
<dbReference type="SUPFAM" id="SSF143631">
    <property type="entry name" value="ApbE-like"/>
    <property type="match status" value="1"/>
</dbReference>
<feature type="binding site" evidence="11">
    <location>
        <position position="178"/>
    </location>
    <ligand>
        <name>Mg(2+)</name>
        <dbReference type="ChEBI" id="CHEBI:18420"/>
    </ligand>
</feature>
<dbReference type="GO" id="GO:0005886">
    <property type="term" value="C:plasma membrane"/>
    <property type="evidence" value="ECO:0007669"/>
    <property type="project" value="UniProtKB-SubCell"/>
</dbReference>
<evidence type="ECO:0000256" key="4">
    <source>
        <dbReference type="ARBA" id="ARBA00022679"/>
    </source>
</evidence>
<evidence type="ECO:0000256" key="7">
    <source>
        <dbReference type="ARBA" id="ARBA00022842"/>
    </source>
</evidence>
<keyword evidence="12" id="KW-0997">Cell inner membrane</keyword>
<protein>
    <recommendedName>
        <fullName evidence="2 10">FAD:protein FMN transferase</fullName>
        <ecNumber evidence="1 10">2.7.1.180</ecNumber>
    </recommendedName>
    <alternativeName>
        <fullName evidence="8 10">Flavin transferase</fullName>
    </alternativeName>
</protein>
<evidence type="ECO:0000256" key="5">
    <source>
        <dbReference type="ARBA" id="ARBA00022723"/>
    </source>
</evidence>
<dbReference type="AlphaFoldDB" id="A0A317TA26"/>
<keyword evidence="4 10" id="KW-0808">Transferase</keyword>
<dbReference type="Pfam" id="PF02424">
    <property type="entry name" value="ApbE"/>
    <property type="match status" value="1"/>
</dbReference>
<keyword evidence="12" id="KW-1003">Cell membrane</keyword>
<keyword evidence="14" id="KW-1185">Reference proteome</keyword>
<comment type="similarity">
    <text evidence="10 12">Belongs to the ApbE family.</text>
</comment>
<keyword evidence="6 10" id="KW-0274">FAD</keyword>
<dbReference type="Gene3D" id="3.10.520.10">
    <property type="entry name" value="ApbE-like domains"/>
    <property type="match status" value="1"/>
</dbReference>
<proteinExistence type="inferred from homology"/>
<comment type="subcellular location">
    <subcellularLocation>
        <location evidence="12">Cell inner membrane</location>
        <topology evidence="12">Lipid-anchor</topology>
        <orientation evidence="12">Periplasmic side</orientation>
    </subcellularLocation>
</comment>
<reference evidence="14" key="1">
    <citation type="submission" date="2017-10" db="EMBL/GenBank/DDBJ databases">
        <authorList>
            <person name="Gaisin V.A."/>
            <person name="Rysina M.S."/>
            <person name="Grouzdev D.S."/>
        </authorList>
    </citation>
    <scope>NUCLEOTIDE SEQUENCE [LARGE SCALE GENOMIC DNA]</scope>
    <source>
        <strain evidence="14">V1</strain>
    </source>
</reference>
<accession>A0A317TA26</accession>
<name>A0A317TA26_9CHLB</name>
<evidence type="ECO:0000256" key="10">
    <source>
        <dbReference type="PIRNR" id="PIRNR006268"/>
    </source>
</evidence>
<gene>
    <name evidence="13" type="ORF">CR164_01845</name>
</gene>
<dbReference type="EC" id="2.7.1.180" evidence="1 10"/>
<dbReference type="GO" id="GO:0046872">
    <property type="term" value="F:metal ion binding"/>
    <property type="evidence" value="ECO:0007669"/>
    <property type="project" value="UniProtKB-UniRule"/>
</dbReference>
<feature type="binding site" evidence="11">
    <location>
        <position position="291"/>
    </location>
    <ligand>
        <name>Mg(2+)</name>
        <dbReference type="ChEBI" id="CHEBI:18420"/>
    </ligand>
</feature>
<keyword evidence="12" id="KW-0472">Membrane</keyword>
<evidence type="ECO:0000313" key="13">
    <source>
        <dbReference type="EMBL" id="PWW83320.1"/>
    </source>
</evidence>
<keyword evidence="5 10" id="KW-0479">Metal-binding</keyword>
<keyword evidence="3 10" id="KW-0285">Flavoprotein</keyword>
<evidence type="ECO:0000256" key="1">
    <source>
        <dbReference type="ARBA" id="ARBA00011955"/>
    </source>
</evidence>
<feature type="binding site" evidence="11">
    <location>
        <position position="295"/>
    </location>
    <ligand>
        <name>Mg(2+)</name>
        <dbReference type="ChEBI" id="CHEBI:18420"/>
    </ligand>
</feature>
<comment type="caution">
    <text evidence="13">The sequence shown here is derived from an EMBL/GenBank/DDBJ whole genome shotgun (WGS) entry which is preliminary data.</text>
</comment>
<keyword evidence="7 10" id="KW-0460">Magnesium</keyword>
<dbReference type="RefSeq" id="WP_110022201.1">
    <property type="nucleotide sequence ID" value="NZ_PDNZ01000001.1"/>
</dbReference>
<dbReference type="InterPro" id="IPR024932">
    <property type="entry name" value="ApbE"/>
</dbReference>
<dbReference type="GO" id="GO:0016740">
    <property type="term" value="F:transferase activity"/>
    <property type="evidence" value="ECO:0007669"/>
    <property type="project" value="UniProtKB-UniRule"/>
</dbReference>
<evidence type="ECO:0000256" key="9">
    <source>
        <dbReference type="ARBA" id="ARBA00048540"/>
    </source>
</evidence>
<comment type="cofactor">
    <cofactor evidence="11">
        <name>Mg(2+)</name>
        <dbReference type="ChEBI" id="CHEBI:18420"/>
    </cofactor>
    <cofactor evidence="11">
        <name>Mn(2+)</name>
        <dbReference type="ChEBI" id="CHEBI:29035"/>
    </cofactor>
    <text evidence="11">Magnesium. Can also use manganese.</text>
</comment>
<dbReference type="EMBL" id="PDNZ01000001">
    <property type="protein sequence ID" value="PWW83320.1"/>
    <property type="molecule type" value="Genomic_DNA"/>
</dbReference>
<dbReference type="Proteomes" id="UP000246278">
    <property type="component" value="Unassembled WGS sequence"/>
</dbReference>